<evidence type="ECO:0000313" key="8">
    <source>
        <dbReference type="EMBL" id="NWJ48991.1"/>
    </source>
</evidence>
<proteinExistence type="inferred from homology"/>
<evidence type="ECO:0000313" key="11">
    <source>
        <dbReference type="Proteomes" id="UP001431572"/>
    </source>
</evidence>
<keyword evidence="5" id="KW-0408">Iron</keyword>
<dbReference type="AlphaFoldDB" id="A0A8T7MAC4"/>
<dbReference type="Proteomes" id="UP001431572">
    <property type="component" value="Chromosome 2"/>
</dbReference>
<accession>A0A8T7MAC4</accession>
<dbReference type="PANTHER" id="PTHR30521:SF5">
    <property type="entry name" value="BLR4509 PROTEIN"/>
    <property type="match status" value="1"/>
</dbReference>
<dbReference type="SUPFAM" id="SSF54909">
    <property type="entry name" value="Dimeric alpha+beta barrel"/>
    <property type="match status" value="1"/>
</dbReference>
<comment type="similarity">
    <text evidence="6">Belongs to the DyP-type peroxidase family.</text>
</comment>
<keyword evidence="11" id="KW-1185">Reference proteome</keyword>
<evidence type="ECO:0000256" key="3">
    <source>
        <dbReference type="ARBA" id="ARBA00022723"/>
    </source>
</evidence>
<keyword evidence="4" id="KW-0560">Oxidoreductase</keyword>
<evidence type="ECO:0000256" key="4">
    <source>
        <dbReference type="ARBA" id="ARBA00023002"/>
    </source>
</evidence>
<dbReference type="GO" id="GO:0004601">
    <property type="term" value="F:peroxidase activity"/>
    <property type="evidence" value="ECO:0007669"/>
    <property type="project" value="UniProtKB-KW"/>
</dbReference>
<evidence type="ECO:0000256" key="2">
    <source>
        <dbReference type="ARBA" id="ARBA00022559"/>
    </source>
</evidence>
<evidence type="ECO:0000313" key="9">
    <source>
        <dbReference type="EMBL" id="WJW68920.1"/>
    </source>
</evidence>
<dbReference type="PROSITE" id="PS51404">
    <property type="entry name" value="DYP_PEROXIDASE"/>
    <property type="match status" value="1"/>
</dbReference>
<sequence>MVAASNLEFEYIQGFVLSPYKHLPVSCYVFLQMAESTSARSWLQEIVPQVLSAARWSSRADGTLIKPETVLNIAFTAPALDLLNIQAEGFLTEFREGIAPPTPGNPAQLPARSRRLGDTGPSDPANWEFGGVKNKPIHFMLLLFAADQPALKELVQRQRANWERFGLTQLAEEYSYRPAHGREPFGFKDGLSQPGLAGLNTKDEEMGAGAETIATGEFIQGYYNEYNYLPPVSSEPKLSRNGTYLVYRKLEQDITTFWNFVYAAAANDSKMADYIAAKFVGRWRSGAPLTLSPEHDNPALAADPKRNNTFKFVANDDKAGYGCPVGSHIRRTNPRDSLMPGTDESTTAVRRHRIIRRGRVYGPEYPEDVVEYLNRIKRQNSADKFVADTEQPRGIAFIAINTDIKRQFEFIQQTWVNDPKFDGLYDNKDPLLGSNEEGVSSTMTIQRKPLRTQIENLPRFVTVRAGGYFYMPGMSGLRFIAGLGS</sequence>
<dbReference type="PANTHER" id="PTHR30521">
    <property type="entry name" value="DEFERROCHELATASE/PEROXIDASE"/>
    <property type="match status" value="1"/>
</dbReference>
<protein>
    <submittedName>
        <fullName evidence="8">Dyp-type peroxidase</fullName>
    </submittedName>
</protein>
<dbReference type="InterPro" id="IPR006314">
    <property type="entry name" value="Dyp_peroxidase"/>
</dbReference>
<evidence type="ECO:0000313" key="10">
    <source>
        <dbReference type="Proteomes" id="UP000521676"/>
    </source>
</evidence>
<organism evidence="8 10">
    <name type="scientific">Candidatus Chlorohelix allophototropha</name>
    <dbReference type="NCBI Taxonomy" id="3003348"/>
    <lineage>
        <taxon>Bacteria</taxon>
        <taxon>Bacillati</taxon>
        <taxon>Chloroflexota</taxon>
        <taxon>Chloroflexia</taxon>
        <taxon>Candidatus Chloroheliales</taxon>
        <taxon>Candidatus Chloroheliaceae</taxon>
        <taxon>Candidatus Chlorohelix</taxon>
    </lineage>
</organism>
<dbReference type="GO" id="GO:0020037">
    <property type="term" value="F:heme binding"/>
    <property type="evidence" value="ECO:0007669"/>
    <property type="project" value="InterPro"/>
</dbReference>
<dbReference type="NCBIfam" id="TIGR01413">
    <property type="entry name" value="Dyp_perox_fam"/>
    <property type="match status" value="1"/>
</dbReference>
<keyword evidence="2 8" id="KW-0575">Peroxidase</keyword>
<evidence type="ECO:0000256" key="7">
    <source>
        <dbReference type="SAM" id="MobiDB-lite"/>
    </source>
</evidence>
<comment type="cofactor">
    <cofactor evidence="1">
        <name>heme b</name>
        <dbReference type="ChEBI" id="CHEBI:60344"/>
    </cofactor>
</comment>
<feature type="region of interest" description="Disordered" evidence="7">
    <location>
        <begin position="99"/>
        <end position="124"/>
    </location>
</feature>
<reference evidence="8 10" key="1">
    <citation type="submission" date="2020-06" db="EMBL/GenBank/DDBJ databases">
        <title>Anoxygenic phototrophic Chloroflexota member uses a Type I reaction center.</title>
        <authorList>
            <person name="Tsuji J.M."/>
            <person name="Shaw N.A."/>
            <person name="Nagashima S."/>
            <person name="Venkiteswaran J."/>
            <person name="Schiff S.L."/>
            <person name="Hanada S."/>
            <person name="Tank M."/>
            <person name="Neufeld J.D."/>
        </authorList>
    </citation>
    <scope>NUCLEOTIDE SEQUENCE [LARGE SCALE GENOMIC DNA]</scope>
    <source>
        <strain evidence="8">L227-S17</strain>
    </source>
</reference>
<dbReference type="EMBL" id="JACATZ010000003">
    <property type="protein sequence ID" value="NWJ48991.1"/>
    <property type="molecule type" value="Genomic_DNA"/>
</dbReference>
<gene>
    <name evidence="8" type="ORF">HXX08_24280</name>
    <name evidence="9" type="ORF">OZ401_004542</name>
</gene>
<keyword evidence="3" id="KW-0479">Metal-binding</keyword>
<dbReference type="Proteomes" id="UP000521676">
    <property type="component" value="Unassembled WGS sequence"/>
</dbReference>
<feature type="region of interest" description="Disordered" evidence="7">
    <location>
        <begin position="324"/>
        <end position="347"/>
    </location>
</feature>
<name>A0A8T7MAC4_9CHLR</name>
<reference evidence="9" key="2">
    <citation type="journal article" date="2024" name="Nature">
        <title>Anoxygenic phototroph of the Chloroflexota uses a type I reaction centre.</title>
        <authorList>
            <person name="Tsuji J.M."/>
            <person name="Shaw N.A."/>
            <person name="Nagashima S."/>
            <person name="Venkiteswaran J.J."/>
            <person name="Schiff S.L."/>
            <person name="Watanabe T."/>
            <person name="Fukui M."/>
            <person name="Hanada S."/>
            <person name="Tank M."/>
            <person name="Neufeld J.D."/>
        </authorList>
    </citation>
    <scope>NUCLEOTIDE SEQUENCE</scope>
    <source>
        <strain evidence="9">L227-S17</strain>
    </source>
</reference>
<dbReference type="InterPro" id="IPR011008">
    <property type="entry name" value="Dimeric_a/b-barrel"/>
</dbReference>
<dbReference type="RefSeq" id="WP_341470824.1">
    <property type="nucleotide sequence ID" value="NZ_CP128400.1"/>
</dbReference>
<dbReference type="EMBL" id="CP128400">
    <property type="protein sequence ID" value="WJW68920.1"/>
    <property type="molecule type" value="Genomic_DNA"/>
</dbReference>
<dbReference type="GO" id="GO:0046872">
    <property type="term" value="F:metal ion binding"/>
    <property type="evidence" value="ECO:0007669"/>
    <property type="project" value="UniProtKB-KW"/>
</dbReference>
<dbReference type="GO" id="GO:0005829">
    <property type="term" value="C:cytosol"/>
    <property type="evidence" value="ECO:0007669"/>
    <property type="project" value="TreeGrafter"/>
</dbReference>
<evidence type="ECO:0000256" key="5">
    <source>
        <dbReference type="ARBA" id="ARBA00023004"/>
    </source>
</evidence>
<evidence type="ECO:0000256" key="1">
    <source>
        <dbReference type="ARBA" id="ARBA00001970"/>
    </source>
</evidence>
<evidence type="ECO:0000256" key="6">
    <source>
        <dbReference type="ARBA" id="ARBA00025737"/>
    </source>
</evidence>